<dbReference type="Proteomes" id="UP000243606">
    <property type="component" value="Unassembled WGS sequence"/>
</dbReference>
<sequence>MRDNSSDYRDIFLNDRPMMDARAPVEFLKGAFPGVLNLPLMDDSERQKVGTCYKQKGQDAAIELGHQLVSGAVKEERVAAWSAFAKANPDGYLYCFRGGLRSQITQQWLKEAGIEYPRVIGGYKAMRSFLLETTLQAVAECKFVIVGGMTGTGKTEVISALSNSLDLEGHANHRGSSFGKRATGQPGQIDFENRLAIDILKQRAAGTKQFVLEDESRLVGTCSLPLELYQGMQNYPLVWLEDSFAGRVERILGDYVTQLCAEFVEVHGVDDGFHLFAERLLQSLSNIQRRLGGERYQQLLTTMQAALDEQQRSGNVDLHRDWIEGLLREYYDPMYDFQRESKSPRIEFAGEQAAVIAYLKERQANA</sequence>
<evidence type="ECO:0000256" key="1">
    <source>
        <dbReference type="ARBA" id="ARBA00023266"/>
    </source>
</evidence>
<comment type="catalytic activity">
    <reaction evidence="2">
        <text>5-methylaminomethyl-2-(Se-phospho)selenouridine(34) in tRNA + H2O = 5-methylaminomethyl-2-selenouridine(34) in tRNA + phosphate</text>
        <dbReference type="Rhea" id="RHEA:60176"/>
        <dbReference type="Rhea" id="RHEA-COMP:10196"/>
        <dbReference type="Rhea" id="RHEA-COMP:15523"/>
        <dbReference type="ChEBI" id="CHEBI:15377"/>
        <dbReference type="ChEBI" id="CHEBI:43474"/>
        <dbReference type="ChEBI" id="CHEBI:82743"/>
        <dbReference type="ChEBI" id="CHEBI:143702"/>
    </reaction>
</comment>
<comment type="function">
    <text evidence="2">Involved in the post-transcriptional modification of the uridine at the wobble position (U34) of tRNA(Lys), tRNA(Glu) and tRNA(Gln). Catalyzes the conversion of 2-thiouridine (S2U-RNA) to 2-selenouridine (Se2U-RNA). Acts in a two-step process involving geranylation of 2-thiouridine (S2U) to S-geranyl-2-thiouridine (geS2U) and subsequent selenation of the latter derivative to 2-selenouridine (Se2U) in the tRNA chain.</text>
</comment>
<feature type="active site" description="S-selanylcysteine intermediate" evidence="2">
    <location>
        <position position="95"/>
    </location>
</feature>
<comment type="catalytic activity">
    <reaction evidence="2">
        <text>5-methylaminomethyl-2-thiouridine(34) in tRNA + selenophosphate + (2E)-geranyl diphosphate + H2O + H(+) = 5-methylaminomethyl-2-selenouridine(34) in tRNA + (2E)-thiogeraniol + phosphate + diphosphate</text>
        <dbReference type="Rhea" id="RHEA:42716"/>
        <dbReference type="Rhea" id="RHEA-COMP:10195"/>
        <dbReference type="Rhea" id="RHEA-COMP:10196"/>
        <dbReference type="ChEBI" id="CHEBI:15377"/>
        <dbReference type="ChEBI" id="CHEBI:15378"/>
        <dbReference type="ChEBI" id="CHEBI:16144"/>
        <dbReference type="ChEBI" id="CHEBI:33019"/>
        <dbReference type="ChEBI" id="CHEBI:43474"/>
        <dbReference type="ChEBI" id="CHEBI:58057"/>
        <dbReference type="ChEBI" id="CHEBI:74455"/>
        <dbReference type="ChEBI" id="CHEBI:82743"/>
        <dbReference type="ChEBI" id="CHEBI:143703"/>
        <dbReference type="EC" id="2.9.1.3"/>
    </reaction>
</comment>
<dbReference type="NCBIfam" id="NF008751">
    <property type="entry name" value="PRK11784.1-3"/>
    <property type="match status" value="1"/>
</dbReference>
<name>A0A1I3M3S6_9PSED</name>
<gene>
    <name evidence="2" type="primary">selU</name>
    <name evidence="4" type="ORF">SAMN05216206_3158</name>
</gene>
<comment type="catalytic activity">
    <reaction evidence="2">
        <text>5-methylaminomethyl-S-(2E)-geranyl-thiouridine(34) in tRNA + selenophosphate + H(+) = 5-methylaminomethyl-2-(Se-phospho)selenouridine(34) in tRNA + (2E)-thiogeraniol</text>
        <dbReference type="Rhea" id="RHEA:60172"/>
        <dbReference type="Rhea" id="RHEA-COMP:14654"/>
        <dbReference type="Rhea" id="RHEA-COMP:15523"/>
        <dbReference type="ChEBI" id="CHEBI:15378"/>
        <dbReference type="ChEBI" id="CHEBI:16144"/>
        <dbReference type="ChEBI" id="CHEBI:140632"/>
        <dbReference type="ChEBI" id="CHEBI:143702"/>
        <dbReference type="ChEBI" id="CHEBI:143703"/>
    </reaction>
</comment>
<evidence type="ECO:0000313" key="5">
    <source>
        <dbReference type="Proteomes" id="UP000243606"/>
    </source>
</evidence>
<comment type="catalytic activity">
    <reaction evidence="2">
        <text>5-methylaminomethyl-2-thiouridine(34) in tRNA + (2E)-geranyl diphosphate = 5-methylaminomethyl-S-(2E)-geranyl-thiouridine(34) in tRNA + diphosphate</text>
        <dbReference type="Rhea" id="RHEA:14085"/>
        <dbReference type="Rhea" id="RHEA-COMP:10195"/>
        <dbReference type="Rhea" id="RHEA-COMP:14654"/>
        <dbReference type="ChEBI" id="CHEBI:33019"/>
        <dbReference type="ChEBI" id="CHEBI:58057"/>
        <dbReference type="ChEBI" id="CHEBI:74455"/>
        <dbReference type="ChEBI" id="CHEBI:140632"/>
    </reaction>
</comment>
<dbReference type="STRING" id="425504.SAMN05216206_3158"/>
<dbReference type="SUPFAM" id="SSF52821">
    <property type="entry name" value="Rhodanese/Cell cycle control phosphatase"/>
    <property type="match status" value="1"/>
</dbReference>
<dbReference type="InterPro" id="IPR017582">
    <property type="entry name" value="SelU"/>
</dbReference>
<dbReference type="OrthoDB" id="9808735at2"/>
<keyword evidence="2" id="KW-0808">Transferase</keyword>
<dbReference type="PANTHER" id="PTHR30401">
    <property type="entry name" value="TRNA 2-SELENOURIDINE SYNTHASE"/>
    <property type="match status" value="1"/>
</dbReference>
<proteinExistence type="inferred from homology"/>
<dbReference type="Pfam" id="PF26341">
    <property type="entry name" value="AAA_SelU"/>
    <property type="match status" value="1"/>
</dbReference>
<comment type="subunit">
    <text evidence="2">Monomer.</text>
</comment>
<comment type="similarity">
    <text evidence="2">Belongs to the SelU family.</text>
</comment>
<dbReference type="PROSITE" id="PS50206">
    <property type="entry name" value="RHODANESE_3"/>
    <property type="match status" value="1"/>
</dbReference>
<dbReference type="HAMAP" id="MF_01622">
    <property type="entry name" value="tRNA_sel_U_synth"/>
    <property type="match status" value="1"/>
</dbReference>
<dbReference type="Gene3D" id="3.40.250.10">
    <property type="entry name" value="Rhodanese-like domain"/>
    <property type="match status" value="1"/>
</dbReference>
<dbReference type="RefSeq" id="WP_090243585.1">
    <property type="nucleotide sequence ID" value="NZ_FOQL01000004.1"/>
</dbReference>
<dbReference type="InterPro" id="IPR027417">
    <property type="entry name" value="P-loop_NTPase"/>
</dbReference>
<dbReference type="SUPFAM" id="SSF52540">
    <property type="entry name" value="P-loop containing nucleoside triphosphate hydrolases"/>
    <property type="match status" value="1"/>
</dbReference>
<evidence type="ECO:0000259" key="3">
    <source>
        <dbReference type="PROSITE" id="PS50206"/>
    </source>
</evidence>
<keyword evidence="1 2" id="KW-0711">Selenium</keyword>
<dbReference type="GO" id="GO:0043828">
    <property type="term" value="F:tRNA 2-selenouridine synthase activity"/>
    <property type="evidence" value="ECO:0007669"/>
    <property type="project" value="UniProtKB-EC"/>
</dbReference>
<protein>
    <recommendedName>
        <fullName evidence="2">tRNA 2-selenouridine synthase</fullName>
        <ecNumber evidence="2">2.9.1.3</ecNumber>
    </recommendedName>
</protein>
<dbReference type="InterPro" id="IPR058840">
    <property type="entry name" value="AAA_SelU"/>
</dbReference>
<dbReference type="CDD" id="cd01520">
    <property type="entry name" value="RHOD_YbbB"/>
    <property type="match status" value="1"/>
</dbReference>
<evidence type="ECO:0000256" key="2">
    <source>
        <dbReference type="HAMAP-Rule" id="MF_01622"/>
    </source>
</evidence>
<evidence type="ECO:0000313" key="4">
    <source>
        <dbReference type="EMBL" id="SFI91628.1"/>
    </source>
</evidence>
<dbReference type="EC" id="2.9.1.3" evidence="2"/>
<dbReference type="NCBIfam" id="NF008750">
    <property type="entry name" value="PRK11784.1-2"/>
    <property type="match status" value="1"/>
</dbReference>
<dbReference type="PANTHER" id="PTHR30401:SF0">
    <property type="entry name" value="TRNA 2-SELENOURIDINE SYNTHASE"/>
    <property type="match status" value="1"/>
</dbReference>
<accession>A0A1I3M3S6</accession>
<dbReference type="InterPro" id="IPR001763">
    <property type="entry name" value="Rhodanese-like_dom"/>
</dbReference>
<organism evidence="4 5">
    <name type="scientific">Pseudomonas guineae</name>
    <dbReference type="NCBI Taxonomy" id="425504"/>
    <lineage>
        <taxon>Bacteria</taxon>
        <taxon>Pseudomonadati</taxon>
        <taxon>Pseudomonadota</taxon>
        <taxon>Gammaproteobacteria</taxon>
        <taxon>Pseudomonadales</taxon>
        <taxon>Pseudomonadaceae</taxon>
        <taxon>Pseudomonas</taxon>
    </lineage>
</organism>
<dbReference type="EMBL" id="FOQL01000004">
    <property type="protein sequence ID" value="SFI91628.1"/>
    <property type="molecule type" value="Genomic_DNA"/>
</dbReference>
<dbReference type="InterPro" id="IPR036873">
    <property type="entry name" value="Rhodanese-like_dom_sf"/>
</dbReference>
<feature type="domain" description="Rhodanese" evidence="3">
    <location>
        <begin position="20"/>
        <end position="135"/>
    </location>
</feature>
<dbReference type="GO" id="GO:0002098">
    <property type="term" value="P:tRNA wobble uridine modification"/>
    <property type="evidence" value="ECO:0007669"/>
    <property type="project" value="UniProtKB-UniRule"/>
</dbReference>
<reference evidence="5" key="1">
    <citation type="submission" date="2016-10" db="EMBL/GenBank/DDBJ databases">
        <authorList>
            <person name="Varghese N."/>
            <person name="Submissions S."/>
        </authorList>
    </citation>
    <scope>NUCLEOTIDE SEQUENCE [LARGE SCALE GENOMIC DNA]</scope>
    <source>
        <strain evidence="5">LMG 24016</strain>
    </source>
</reference>
<dbReference type="SMART" id="SM00450">
    <property type="entry name" value="RHOD"/>
    <property type="match status" value="1"/>
</dbReference>
<dbReference type="GO" id="GO:0016765">
    <property type="term" value="F:transferase activity, transferring alkyl or aryl (other than methyl) groups"/>
    <property type="evidence" value="ECO:0007669"/>
    <property type="project" value="UniProtKB-UniRule"/>
</dbReference>
<dbReference type="AlphaFoldDB" id="A0A1I3M3S6"/>
<dbReference type="NCBIfam" id="TIGR03167">
    <property type="entry name" value="tRNA_sel_U_synt"/>
    <property type="match status" value="1"/>
</dbReference>
<keyword evidence="5" id="KW-1185">Reference proteome</keyword>